<evidence type="ECO:0000313" key="3">
    <source>
        <dbReference type="Proteomes" id="UP000766486"/>
    </source>
</evidence>
<feature type="compositionally biased region" description="Low complexity" evidence="1">
    <location>
        <begin position="54"/>
        <end position="66"/>
    </location>
</feature>
<feature type="region of interest" description="Disordered" evidence="1">
    <location>
        <begin position="44"/>
        <end position="69"/>
    </location>
</feature>
<proteinExistence type="predicted"/>
<sequence>MSVDFEIQPQPTSSNRCGLCRLAFVPDEALTYLDRVIYSPISPPPKRARLDPGANGAATASASSSSCPSQDQDLCQSYPFHPRCLIFTTADDALRIAESFAYRHEPSPAETKRRIDWAKSMAAKQLSSSKTSLLFQSRRLPIKVLMNIALHLVPEYLAARTVALWRTASRKQSITRFEVSLTTPIWCDFINYENTAYMGPLRTMKMSARSQPVFTPGMGVDVLYVAENHSGVTQVLFANSENPPFISEARGVWWKIHPFKDAVGIAGTTDSQQEFKLRSLVPLPRLNLKPPICSFYWSVPPPLNQPLRFCYLGARTTRPDLMSNVLINVPRMSGISICWECTTASIHVHSAHQRPDFYAWESYSDSPLWHYMPLEEDERIEECWYRAGPKGHLGALGIVTSQGRVKVFGSTRMGSGPWCLADLPSQTRPTRCYFSWKGPRCLAFEGPPPSPSTRKFSSPKSRFAKSINYDGYVFTFADLEGLTAVIPCRSRVRCDIVGLILIYCDGHRESVGHVRLDWLERRITLHPEQPWHLGFEVLTMSTDPYITCISTRQQPAWAQIQMELKCYGRLEWWWSSDFSRVCYEGEESPRHSKSIIQGGR</sequence>
<evidence type="ECO:0008006" key="4">
    <source>
        <dbReference type="Google" id="ProtNLM"/>
    </source>
</evidence>
<evidence type="ECO:0000313" key="2">
    <source>
        <dbReference type="EMBL" id="VUC24718.1"/>
    </source>
</evidence>
<name>A0ABY6U2Y3_BIOOC</name>
<dbReference type="EMBL" id="CABFNS010000723">
    <property type="protein sequence ID" value="VUC24718.1"/>
    <property type="molecule type" value="Genomic_DNA"/>
</dbReference>
<organism evidence="2 3">
    <name type="scientific">Bionectria ochroleuca</name>
    <name type="common">Gliocladium roseum</name>
    <dbReference type="NCBI Taxonomy" id="29856"/>
    <lineage>
        <taxon>Eukaryota</taxon>
        <taxon>Fungi</taxon>
        <taxon>Dikarya</taxon>
        <taxon>Ascomycota</taxon>
        <taxon>Pezizomycotina</taxon>
        <taxon>Sordariomycetes</taxon>
        <taxon>Hypocreomycetidae</taxon>
        <taxon>Hypocreales</taxon>
        <taxon>Bionectriaceae</taxon>
        <taxon>Clonostachys</taxon>
    </lineage>
</organism>
<gene>
    <name evidence="2" type="ORF">CLO192961_LOCUS149350</name>
</gene>
<evidence type="ECO:0000256" key="1">
    <source>
        <dbReference type="SAM" id="MobiDB-lite"/>
    </source>
</evidence>
<reference evidence="2 3" key="1">
    <citation type="submission" date="2019-06" db="EMBL/GenBank/DDBJ databases">
        <authorList>
            <person name="Broberg M."/>
        </authorList>
    </citation>
    <scope>NUCLEOTIDE SEQUENCE [LARGE SCALE GENOMIC DNA]</scope>
</reference>
<dbReference type="Proteomes" id="UP000766486">
    <property type="component" value="Unassembled WGS sequence"/>
</dbReference>
<protein>
    <recommendedName>
        <fullName evidence="4">F-box domain-containing protein</fullName>
    </recommendedName>
</protein>
<comment type="caution">
    <text evidence="2">The sequence shown here is derived from an EMBL/GenBank/DDBJ whole genome shotgun (WGS) entry which is preliminary data.</text>
</comment>
<keyword evidence="3" id="KW-1185">Reference proteome</keyword>
<accession>A0ABY6U2Y3</accession>